<evidence type="ECO:0000256" key="2">
    <source>
        <dbReference type="SAM" id="Phobius"/>
    </source>
</evidence>
<feature type="transmembrane region" description="Helical" evidence="2">
    <location>
        <begin position="221"/>
        <end position="250"/>
    </location>
</feature>
<gene>
    <name evidence="3" type="ORF">C7I55_11435</name>
</gene>
<feature type="region of interest" description="Disordered" evidence="1">
    <location>
        <begin position="261"/>
        <end position="282"/>
    </location>
</feature>
<reference evidence="3 4" key="1">
    <citation type="submission" date="2018-03" db="EMBL/GenBank/DDBJ databases">
        <title>The draft genome of Sphingosinicella sp. GL-C-18.</title>
        <authorList>
            <person name="Liu L."/>
            <person name="Li L."/>
            <person name="Liang L."/>
            <person name="Zhang X."/>
            <person name="Wang T."/>
        </authorList>
    </citation>
    <scope>NUCLEOTIDE SEQUENCE [LARGE SCALE GENOMIC DNA]</scope>
    <source>
        <strain evidence="3 4">GL-C-18</strain>
    </source>
</reference>
<keyword evidence="2" id="KW-1133">Transmembrane helix</keyword>
<sequence>METVIGRPRPRSQSRLGSALTGTFWSAVATLRLGLRTVPAAPALMAIAILPEFAQHAAEVHLGMYDSRAAFRAAGDDPLRWAFAYPKIAGFVLAILLVARFQALGSVREALLIGGGNLLRLGFAIGLTLVAELPFDRLKSMIEPPEIDIALALVSGLIQAGLLVYIVGALLDDRTNSLRGAFTVRWPTALLMTFLAALVFVPAQALHTGNHVAAFGQPAPIVWGLMLFDSLWVGIMAACLGTALAVGYAAGPRWRGWTERPGRAFTAGRPRPAASSAPATFP</sequence>
<accession>A0A2P7QSH2</accession>
<feature type="compositionally biased region" description="Low complexity" evidence="1">
    <location>
        <begin position="269"/>
        <end position="282"/>
    </location>
</feature>
<evidence type="ECO:0000256" key="1">
    <source>
        <dbReference type="SAM" id="MobiDB-lite"/>
    </source>
</evidence>
<feature type="transmembrane region" description="Helical" evidence="2">
    <location>
        <begin position="111"/>
        <end position="129"/>
    </location>
</feature>
<comment type="caution">
    <text evidence="3">The sequence shown here is derived from an EMBL/GenBank/DDBJ whole genome shotgun (WGS) entry which is preliminary data.</text>
</comment>
<keyword evidence="4" id="KW-1185">Reference proteome</keyword>
<feature type="transmembrane region" description="Helical" evidence="2">
    <location>
        <begin position="149"/>
        <end position="171"/>
    </location>
</feature>
<evidence type="ECO:0000313" key="4">
    <source>
        <dbReference type="Proteomes" id="UP000241167"/>
    </source>
</evidence>
<name>A0A2P7QSH2_9SPHN</name>
<dbReference type="EMBL" id="PXYI01000003">
    <property type="protein sequence ID" value="PSJ40880.1"/>
    <property type="molecule type" value="Genomic_DNA"/>
</dbReference>
<dbReference type="Proteomes" id="UP000241167">
    <property type="component" value="Unassembled WGS sequence"/>
</dbReference>
<protein>
    <submittedName>
        <fullName evidence="3">Uncharacterized protein</fullName>
    </submittedName>
</protein>
<keyword evidence="2" id="KW-0812">Transmembrane</keyword>
<evidence type="ECO:0000313" key="3">
    <source>
        <dbReference type="EMBL" id="PSJ40880.1"/>
    </source>
</evidence>
<keyword evidence="2" id="KW-0472">Membrane</keyword>
<organism evidence="3 4">
    <name type="scientific">Allosphingosinicella deserti</name>
    <dbReference type="NCBI Taxonomy" id="2116704"/>
    <lineage>
        <taxon>Bacteria</taxon>
        <taxon>Pseudomonadati</taxon>
        <taxon>Pseudomonadota</taxon>
        <taxon>Alphaproteobacteria</taxon>
        <taxon>Sphingomonadales</taxon>
        <taxon>Sphingomonadaceae</taxon>
        <taxon>Allosphingosinicella</taxon>
    </lineage>
</organism>
<feature type="transmembrane region" description="Helical" evidence="2">
    <location>
        <begin position="81"/>
        <end position="99"/>
    </location>
</feature>
<proteinExistence type="predicted"/>
<dbReference type="AlphaFoldDB" id="A0A2P7QSH2"/>
<feature type="transmembrane region" description="Helical" evidence="2">
    <location>
        <begin position="183"/>
        <end position="201"/>
    </location>
</feature>